<dbReference type="InterPro" id="IPR011989">
    <property type="entry name" value="ARM-like"/>
</dbReference>
<keyword evidence="5" id="KW-1185">Reference proteome</keyword>
<dbReference type="SUPFAM" id="SSF48371">
    <property type="entry name" value="ARM repeat"/>
    <property type="match status" value="1"/>
</dbReference>
<feature type="compositionally biased region" description="Basic and acidic residues" evidence="1">
    <location>
        <begin position="769"/>
        <end position="799"/>
    </location>
</feature>
<dbReference type="EMBL" id="KQ964245">
    <property type="protein sequence ID" value="KXJ97444.1"/>
    <property type="molecule type" value="Genomic_DNA"/>
</dbReference>
<feature type="region of interest" description="Disordered" evidence="1">
    <location>
        <begin position="769"/>
        <end position="825"/>
    </location>
</feature>
<dbReference type="Gene3D" id="1.25.10.10">
    <property type="entry name" value="Leucine-rich Repeat Variant"/>
    <property type="match status" value="1"/>
</dbReference>
<feature type="domain" description="TTI1 C-terminal TPR" evidence="3">
    <location>
        <begin position="794"/>
        <end position="939"/>
    </location>
</feature>
<reference evidence="5" key="1">
    <citation type="submission" date="2016-02" db="EMBL/GenBank/DDBJ databases">
        <title>Draft genome sequence of Microdochium bolleyi, a fungal endophyte of beachgrass.</title>
        <authorList>
            <consortium name="DOE Joint Genome Institute"/>
            <person name="David A.S."/>
            <person name="May G."/>
            <person name="Haridas S."/>
            <person name="Lim J."/>
            <person name="Wang M."/>
            <person name="Labutti K."/>
            <person name="Lipzen A."/>
            <person name="Barry K."/>
            <person name="Grigoriev I.V."/>
        </authorList>
    </citation>
    <scope>NUCLEOTIDE SEQUENCE [LARGE SCALE GENOMIC DNA]</scope>
    <source>
        <strain evidence="5">J235TASD1</strain>
    </source>
</reference>
<gene>
    <name evidence="4" type="ORF">Micbo1qcDRAFT_211711</name>
</gene>
<dbReference type="PANTHER" id="PTHR18460">
    <property type="entry name" value="TEL2 INTERACTING PROTEIN 1 TTI1 FAMILY MEMBER"/>
    <property type="match status" value="1"/>
</dbReference>
<evidence type="ECO:0000313" key="4">
    <source>
        <dbReference type="EMBL" id="KXJ97444.1"/>
    </source>
</evidence>
<protein>
    <submittedName>
        <fullName evidence="4">Armadillo-type protein</fullName>
    </submittedName>
</protein>
<dbReference type="STRING" id="196109.A0A136JJW8"/>
<feature type="compositionally biased region" description="Acidic residues" evidence="1">
    <location>
        <begin position="800"/>
        <end position="815"/>
    </location>
</feature>
<name>A0A136JJW8_9PEZI</name>
<evidence type="ECO:0000259" key="2">
    <source>
        <dbReference type="Pfam" id="PF24173"/>
    </source>
</evidence>
<dbReference type="OrthoDB" id="49511at2759"/>
<dbReference type="InterPro" id="IPR016441">
    <property type="entry name" value="Tti1"/>
</dbReference>
<dbReference type="AlphaFoldDB" id="A0A136JJW8"/>
<sequence>MSDPQAAARNAFFQELKPHCIAINNLSVRASDKKAIAKDLIHEVEDLFVLLDRPSPPGVASLDHKLADYVFFPLSNILRSQDQFPVRLIELTLKCLTILIDAGWKSHLPVDLGQQLLILLAFIIGGNPGQTIKRPLPEETELEAFRALNALVRAAGSSAAGAAALVDARAIPTLGHAVSVVLEGITDGRTSDIQMEALQTVAALHASIKDKTALATFLPGIISALSKLLSPPISPKAQRKVLIQGLMVTTSILCGVLGDLHVRSILPRAGKSDSDDQQNDDNTKVLTVPWLRATSAKVQVALAHVLKLRNHTEEDVRSEVAKMCLSLLDECHQSLSNCASILVETALILSQPGDTNKARETSLEDLARIYPELCDTIKMVVYNWEGSLSRQMQASNEKLKLQAVSNLSKGHRIISNLQINSSMLDSALVASLRDTAATALISTGLLGESNGPNLVMIKDSSFEDQSFPPVIFTKPQELPTRTALVAFLDELGHSPQYAWLPETMLTHCREASGEQQVAAFWLSFELLKSQLKHESDIDNFLDLTGASDCDDGAELVFDELYALSVSILDTSEDEGNMDWRLQALAMEVTTFAASRLGQKFRPELIDSLYPITTFLGATTPTIRDHAMIALNNIASSCGYPSVTDLVVDNVDYMVNSYSLRLNTFDITPASTQVLRMMVQLTGPRLVPYLDDVVASIFGALDNYHGYPNLVEGLFSVLGEIAYQGAASSKLSLTEHSFKSHRKFATRQIGLHDVQGSLVAILDRQDHNRKTNWDDDSDLSHPKRPWRDTVTKTAKELLDEHGEDENNDADEEEQANEGEKPPVPQTPTFKILARITTFTQHYMTSPSASLRRSLLELLCTVCPAIAADEEAFLPLVNAIWPVTVERLYDSETFVVISACKALAALFECSGDFLSSRVKTEWWDQLGQWFSSKKTAAKQKRVTSGSTDSKTGPRGSLVLTVRPSNGRFSGADEAAPPIRFDSFSHASQVWQAARQLLTALVSFVQIDDQIFDSILRLVAEDLASDIGLRAALSAVDSDSVWLQMYEHGMVRPGQQPRMVPAGFATI</sequence>
<organism evidence="4 5">
    <name type="scientific">Microdochium bolleyi</name>
    <dbReference type="NCBI Taxonomy" id="196109"/>
    <lineage>
        <taxon>Eukaryota</taxon>
        <taxon>Fungi</taxon>
        <taxon>Dikarya</taxon>
        <taxon>Ascomycota</taxon>
        <taxon>Pezizomycotina</taxon>
        <taxon>Sordariomycetes</taxon>
        <taxon>Xylariomycetidae</taxon>
        <taxon>Xylariales</taxon>
        <taxon>Microdochiaceae</taxon>
        <taxon>Microdochium</taxon>
    </lineage>
</organism>
<dbReference type="InterPro" id="IPR052587">
    <property type="entry name" value="TELO2-interacting_protein_1"/>
</dbReference>
<dbReference type="Pfam" id="PF24173">
    <property type="entry name" value="TPR_TTI1_N"/>
    <property type="match status" value="1"/>
</dbReference>
<dbReference type="InterPro" id="IPR049362">
    <property type="entry name" value="TTI1_rpt"/>
</dbReference>
<dbReference type="Proteomes" id="UP000070501">
    <property type="component" value="Unassembled WGS sequence"/>
</dbReference>
<dbReference type="InterPro" id="IPR057567">
    <property type="entry name" value="TPR_TTI1_C"/>
</dbReference>
<dbReference type="GO" id="GO:0005737">
    <property type="term" value="C:cytoplasm"/>
    <property type="evidence" value="ECO:0007669"/>
    <property type="project" value="TreeGrafter"/>
</dbReference>
<dbReference type="PIRSF" id="PIRSF005250">
    <property type="entry name" value="UCP005250"/>
    <property type="match status" value="1"/>
</dbReference>
<feature type="domain" description="TTI1 N-terminal TPR" evidence="2">
    <location>
        <begin position="13"/>
        <end position="351"/>
    </location>
</feature>
<dbReference type="FunCoup" id="A0A136JJW8">
    <property type="interactions" value="583"/>
</dbReference>
<evidence type="ECO:0000256" key="1">
    <source>
        <dbReference type="SAM" id="MobiDB-lite"/>
    </source>
</evidence>
<dbReference type="InterPro" id="IPR057566">
    <property type="entry name" value="TPR_TTI1_N"/>
</dbReference>
<dbReference type="InParanoid" id="A0A136JJW8"/>
<evidence type="ECO:0000259" key="3">
    <source>
        <dbReference type="Pfam" id="PF24181"/>
    </source>
</evidence>
<evidence type="ECO:0000313" key="5">
    <source>
        <dbReference type="Proteomes" id="UP000070501"/>
    </source>
</evidence>
<dbReference type="Pfam" id="PF21547">
    <property type="entry name" value="TTI1"/>
    <property type="match status" value="1"/>
</dbReference>
<proteinExistence type="predicted"/>
<dbReference type="PANTHER" id="PTHR18460:SF3">
    <property type="entry name" value="TELO2-INTERACTING PROTEIN 1 HOMOLOG"/>
    <property type="match status" value="1"/>
</dbReference>
<dbReference type="InterPro" id="IPR016024">
    <property type="entry name" value="ARM-type_fold"/>
</dbReference>
<dbReference type="Pfam" id="PF24181">
    <property type="entry name" value="TPR_TTI1_C"/>
    <property type="match status" value="1"/>
</dbReference>
<accession>A0A136JJW8</accession>